<protein>
    <submittedName>
        <fullName evidence="4">Unannotated protein</fullName>
    </submittedName>
</protein>
<name>A0A6J7IBV8_9ZZZZ</name>
<reference evidence="4" key="1">
    <citation type="submission" date="2020-05" db="EMBL/GenBank/DDBJ databases">
        <authorList>
            <person name="Chiriac C."/>
            <person name="Salcher M."/>
            <person name="Ghai R."/>
            <person name="Kavagutti S V."/>
        </authorList>
    </citation>
    <scope>NUCLEOTIDE SEQUENCE</scope>
</reference>
<gene>
    <name evidence="3" type="ORF">UFOPK3268_00073</name>
    <name evidence="4" type="ORF">UFOPK3752_00279</name>
    <name evidence="5" type="ORF">UFOPK4150_01632</name>
</gene>
<organism evidence="4">
    <name type="scientific">freshwater metagenome</name>
    <dbReference type="NCBI Taxonomy" id="449393"/>
    <lineage>
        <taxon>unclassified sequences</taxon>
        <taxon>metagenomes</taxon>
        <taxon>ecological metagenomes</taxon>
    </lineage>
</organism>
<dbReference type="EMBL" id="CAFBND010000007">
    <property type="protein sequence ID" value="CAB4928603.1"/>
    <property type="molecule type" value="Genomic_DNA"/>
</dbReference>
<dbReference type="AlphaFoldDB" id="A0A6J7IBV8"/>
<dbReference type="InterPro" id="IPR055492">
    <property type="entry name" value="DUF7064"/>
</dbReference>
<evidence type="ECO:0000313" key="3">
    <source>
        <dbReference type="EMBL" id="CAB4846077.1"/>
    </source>
</evidence>
<evidence type="ECO:0000259" key="2">
    <source>
        <dbReference type="Pfam" id="PF23213"/>
    </source>
</evidence>
<dbReference type="EMBL" id="CAFBPU010000036">
    <property type="protein sequence ID" value="CAB5036350.1"/>
    <property type="molecule type" value="Genomic_DNA"/>
</dbReference>
<sequence>MPYKPMDIKHHGRHKLVAEELQRESIAYLFSLPEHGMAGYLYSWVSGLGRAGSAMFLYGPTIGDEPIEVLVNGVVMDDGQDFDDWKVGDVHIKHGDDETMSATFRGDRVQIDYDFTPSHPAYLYSCHPDGSPDFIADDRFEQSGHITGRVVVDGVEYPFDTYGHRDHSWGMRHWGIAQHWKWCETQAGPDLAVHFMELHALGNRLVHGYVWRDGAMAEITDLDVKYKYDADFWHTSAVVVVGDELGRTTTMKGEVFAKYKMTPHPMSSNHEGSMILEIEGVPGAGHLEMQWQKPYLDYMQSQNYVPNHAEG</sequence>
<dbReference type="SUPFAM" id="SSF159245">
    <property type="entry name" value="AttH-like"/>
    <property type="match status" value="1"/>
</dbReference>
<feature type="domain" description="DUF7065" evidence="2">
    <location>
        <begin position="134"/>
        <end position="172"/>
    </location>
</feature>
<dbReference type="Pfam" id="PF23213">
    <property type="entry name" value="DUF7065"/>
    <property type="match status" value="1"/>
</dbReference>
<evidence type="ECO:0000259" key="1">
    <source>
        <dbReference type="Pfam" id="PF23212"/>
    </source>
</evidence>
<dbReference type="EMBL" id="CAFBIZ010000005">
    <property type="protein sequence ID" value="CAB4846077.1"/>
    <property type="molecule type" value="Genomic_DNA"/>
</dbReference>
<proteinExistence type="predicted"/>
<evidence type="ECO:0000313" key="4">
    <source>
        <dbReference type="EMBL" id="CAB4928603.1"/>
    </source>
</evidence>
<dbReference type="InterPro" id="IPR055493">
    <property type="entry name" value="DUF7065"/>
</dbReference>
<accession>A0A6J7IBV8</accession>
<evidence type="ECO:0000313" key="5">
    <source>
        <dbReference type="EMBL" id="CAB5036350.1"/>
    </source>
</evidence>
<feature type="domain" description="DUF7064" evidence="1">
    <location>
        <begin position="173"/>
        <end position="292"/>
    </location>
</feature>
<dbReference type="Pfam" id="PF23212">
    <property type="entry name" value="DUF7064"/>
    <property type="match status" value="1"/>
</dbReference>